<dbReference type="PROSITE" id="PS01180">
    <property type="entry name" value="CUB"/>
    <property type="match status" value="1"/>
</dbReference>
<evidence type="ECO:0000313" key="7">
    <source>
        <dbReference type="WBParaSite" id="DME_0000836601-mRNA-1"/>
    </source>
</evidence>
<dbReference type="Pfam" id="PF00431">
    <property type="entry name" value="CUB"/>
    <property type="match status" value="1"/>
</dbReference>
<dbReference type="WBParaSite" id="DME_0000836601-mRNA-1">
    <property type="protein sequence ID" value="DME_0000836601-mRNA-1"/>
    <property type="gene ID" value="DME_0000836601"/>
</dbReference>
<proteinExistence type="predicted"/>
<protein>
    <submittedName>
        <fullName evidence="7">CUB domain-containing protein</fullName>
    </submittedName>
</protein>
<comment type="caution">
    <text evidence="2">Lacks conserved residue(s) required for the propagation of feature annotation.</text>
</comment>
<dbReference type="SUPFAM" id="SSF49854">
    <property type="entry name" value="Spermadhesin, CUB domain"/>
    <property type="match status" value="1"/>
</dbReference>
<dbReference type="OrthoDB" id="5836919at2759"/>
<evidence type="ECO:0000259" key="3">
    <source>
        <dbReference type="PROSITE" id="PS01180"/>
    </source>
</evidence>
<evidence type="ECO:0000256" key="2">
    <source>
        <dbReference type="PROSITE-ProRule" id="PRU00059"/>
    </source>
</evidence>
<sequence length="204" mass="23525">MHVDTCPFIISHVLGIEKSNHISDLIRRINKTYNCTDHCSLECENGGKVNHNCLCECGYAFEGERCEMLTKQRLFTDSNCGIYDKSNGIISLSTYPESINRGIFCQWLIRAPPEYKIEFVINEIDIDTDSVPLSQFCNDLLLIWGTLDIEEKISCKNLSQLNGKAMISDSNWLLIELRMNPWSERYRKGPYISYRHVEPVFQEG</sequence>
<evidence type="ECO:0000313" key="5">
    <source>
        <dbReference type="Proteomes" id="UP000038040"/>
    </source>
</evidence>
<evidence type="ECO:0000313" key="4">
    <source>
        <dbReference type="EMBL" id="VDN52399.1"/>
    </source>
</evidence>
<gene>
    <name evidence="4" type="ORF">DME_LOCUS2372</name>
</gene>
<dbReference type="EMBL" id="UYYG01000057">
    <property type="protein sequence ID" value="VDN52399.1"/>
    <property type="molecule type" value="Genomic_DNA"/>
</dbReference>
<dbReference type="InterPro" id="IPR035914">
    <property type="entry name" value="Sperma_CUB_dom_sf"/>
</dbReference>
<organism evidence="5 7">
    <name type="scientific">Dracunculus medinensis</name>
    <name type="common">Guinea worm</name>
    <dbReference type="NCBI Taxonomy" id="318479"/>
    <lineage>
        <taxon>Eukaryota</taxon>
        <taxon>Metazoa</taxon>
        <taxon>Ecdysozoa</taxon>
        <taxon>Nematoda</taxon>
        <taxon>Chromadorea</taxon>
        <taxon>Rhabditida</taxon>
        <taxon>Spirurina</taxon>
        <taxon>Dracunculoidea</taxon>
        <taxon>Dracunculidae</taxon>
        <taxon>Dracunculus</taxon>
    </lineage>
</organism>
<reference evidence="4 6" key="2">
    <citation type="submission" date="2018-11" db="EMBL/GenBank/DDBJ databases">
        <authorList>
            <consortium name="Pathogen Informatics"/>
        </authorList>
    </citation>
    <scope>NUCLEOTIDE SEQUENCE [LARGE SCALE GENOMIC DNA]</scope>
</reference>
<evidence type="ECO:0000313" key="6">
    <source>
        <dbReference type="Proteomes" id="UP000274756"/>
    </source>
</evidence>
<feature type="domain" description="CUB" evidence="3">
    <location>
        <begin position="57"/>
        <end position="197"/>
    </location>
</feature>
<accession>A0A0N4UKT6</accession>
<keyword evidence="1" id="KW-1015">Disulfide bond</keyword>
<dbReference type="AlphaFoldDB" id="A0A0N4UKT6"/>
<dbReference type="Gene3D" id="2.60.120.290">
    <property type="entry name" value="Spermadhesin, CUB domain"/>
    <property type="match status" value="1"/>
</dbReference>
<dbReference type="InterPro" id="IPR000859">
    <property type="entry name" value="CUB_dom"/>
</dbReference>
<reference evidence="7" key="1">
    <citation type="submission" date="2017-02" db="UniProtKB">
        <authorList>
            <consortium name="WormBaseParasite"/>
        </authorList>
    </citation>
    <scope>IDENTIFICATION</scope>
</reference>
<dbReference type="Proteomes" id="UP000038040">
    <property type="component" value="Unplaced"/>
</dbReference>
<name>A0A0N4UKT6_DRAME</name>
<keyword evidence="6" id="KW-1185">Reference proteome</keyword>
<evidence type="ECO:0000256" key="1">
    <source>
        <dbReference type="ARBA" id="ARBA00023157"/>
    </source>
</evidence>
<dbReference type="Proteomes" id="UP000274756">
    <property type="component" value="Unassembled WGS sequence"/>
</dbReference>